<dbReference type="Pfam" id="PF00089">
    <property type="entry name" value="Trypsin"/>
    <property type="match status" value="1"/>
</dbReference>
<dbReference type="AlphaFoldDB" id="A0A0L7KSX8"/>
<dbReference type="GO" id="GO:0006508">
    <property type="term" value="P:proteolysis"/>
    <property type="evidence" value="ECO:0007669"/>
    <property type="project" value="UniProtKB-KW"/>
</dbReference>
<reference evidence="9 10" key="1">
    <citation type="journal article" date="2015" name="Genome Biol. Evol.">
        <title>The genome of winter moth (Operophtera brumata) provides a genomic perspective on sexual dimorphism and phenology.</title>
        <authorList>
            <person name="Derks M.F."/>
            <person name="Smit S."/>
            <person name="Salis L."/>
            <person name="Schijlen E."/>
            <person name="Bossers A."/>
            <person name="Mateman C."/>
            <person name="Pijl A.S."/>
            <person name="de Ridder D."/>
            <person name="Groenen M.A."/>
            <person name="Visser M.E."/>
            <person name="Megens H.J."/>
        </authorList>
    </citation>
    <scope>NUCLEOTIDE SEQUENCE [LARGE SCALE GENOMIC DNA]</scope>
    <source>
        <strain evidence="9">WM2013NL</strain>
        <tissue evidence="9">Head and thorax</tissue>
    </source>
</reference>
<dbReference type="SUPFAM" id="SSF50494">
    <property type="entry name" value="Trypsin-like serine proteases"/>
    <property type="match status" value="1"/>
</dbReference>
<keyword evidence="1" id="KW-0645">Protease</keyword>
<dbReference type="FunFam" id="2.40.10.10:FF:000028">
    <property type="entry name" value="Serine protease easter"/>
    <property type="match status" value="1"/>
</dbReference>
<evidence type="ECO:0000256" key="7">
    <source>
        <dbReference type="ARBA" id="ARBA00024195"/>
    </source>
</evidence>
<evidence type="ECO:0000259" key="8">
    <source>
        <dbReference type="PROSITE" id="PS50240"/>
    </source>
</evidence>
<evidence type="ECO:0000313" key="10">
    <source>
        <dbReference type="Proteomes" id="UP000037510"/>
    </source>
</evidence>
<dbReference type="InterPro" id="IPR022700">
    <property type="entry name" value="CLIP"/>
</dbReference>
<dbReference type="InterPro" id="IPR018114">
    <property type="entry name" value="TRYPSIN_HIS"/>
</dbReference>
<comment type="caution">
    <text evidence="9">The sequence shown here is derived from an EMBL/GenBank/DDBJ whole genome shotgun (WGS) entry which is preliminary data.</text>
</comment>
<dbReference type="InterPro" id="IPR001254">
    <property type="entry name" value="Trypsin_dom"/>
</dbReference>
<evidence type="ECO:0000256" key="5">
    <source>
        <dbReference type="ARBA" id="ARBA00023157"/>
    </source>
</evidence>
<dbReference type="InterPro" id="IPR009003">
    <property type="entry name" value="Peptidase_S1_PA"/>
</dbReference>
<dbReference type="InterPro" id="IPR043504">
    <property type="entry name" value="Peptidase_S1_PA_chymotrypsin"/>
</dbReference>
<evidence type="ECO:0000256" key="6">
    <source>
        <dbReference type="ARBA" id="ARBA00023180"/>
    </source>
</evidence>
<dbReference type="PANTHER" id="PTHR24256">
    <property type="entry name" value="TRYPTASE-RELATED"/>
    <property type="match status" value="1"/>
</dbReference>
<dbReference type="PROSITE" id="PS50240">
    <property type="entry name" value="TRYPSIN_DOM"/>
    <property type="match status" value="1"/>
</dbReference>
<evidence type="ECO:0000256" key="3">
    <source>
        <dbReference type="ARBA" id="ARBA00022801"/>
    </source>
</evidence>
<sequence length="259" mass="28153">MTFASEGRVASNQGSSLNTIQNYSIFISCTDLYLCKPFLALAQLAQNHPAAAITLKQAHCGFSGTMPKVCCPLIVQSARVTRETSTELPSAEPRAGGDFLTALPEPPVCGMTHIYLNRVVNVVPAKLGSFPWMALLAYKDESVASGVKWKCGGSLVSTRHVLTAAHCIHYMEDALFQVRLGELDLARVDEGATPVDIPIKDMIKHEEYTKNNPVFNDIGVLIGVVSFGRKCAQAGSPGVYARVTYYMPWIEEKLLGRSS</sequence>
<keyword evidence="6" id="KW-0325">Glycoprotein</keyword>
<comment type="similarity">
    <text evidence="7">Belongs to the peptidase S1 family. CLIP subfamily.</text>
</comment>
<dbReference type="Proteomes" id="UP000037510">
    <property type="component" value="Unassembled WGS sequence"/>
</dbReference>
<feature type="domain" description="Peptidase S1" evidence="8">
    <location>
        <begin position="119"/>
        <end position="221"/>
    </location>
</feature>
<dbReference type="SMART" id="SM00020">
    <property type="entry name" value="Tryp_SPc"/>
    <property type="match status" value="1"/>
</dbReference>
<keyword evidence="10" id="KW-1185">Reference proteome</keyword>
<keyword evidence="3" id="KW-0378">Hydrolase</keyword>
<dbReference type="Pfam" id="PF12032">
    <property type="entry name" value="CLIP"/>
    <property type="match status" value="1"/>
</dbReference>
<dbReference type="PROSITE" id="PS00134">
    <property type="entry name" value="TRYPSIN_HIS"/>
    <property type="match status" value="1"/>
</dbReference>
<dbReference type="InterPro" id="IPR038565">
    <property type="entry name" value="CLIP_sf"/>
</dbReference>
<evidence type="ECO:0000313" key="9">
    <source>
        <dbReference type="EMBL" id="KOB66205.1"/>
    </source>
</evidence>
<accession>A0A0L7KSX8</accession>
<evidence type="ECO:0000256" key="4">
    <source>
        <dbReference type="ARBA" id="ARBA00022825"/>
    </source>
</evidence>
<keyword evidence="2" id="KW-0732">Signal</keyword>
<dbReference type="InterPro" id="IPR051487">
    <property type="entry name" value="Ser/Thr_Proteases_Immune/Dev"/>
</dbReference>
<gene>
    <name evidence="9" type="ORF">OBRU01_21591</name>
</gene>
<name>A0A0L7KSX8_OPEBR</name>
<dbReference type="Gene3D" id="3.30.1640.30">
    <property type="match status" value="1"/>
</dbReference>
<evidence type="ECO:0000256" key="2">
    <source>
        <dbReference type="ARBA" id="ARBA00022729"/>
    </source>
</evidence>
<dbReference type="STRING" id="104452.A0A0L7KSX8"/>
<dbReference type="GO" id="GO:0004252">
    <property type="term" value="F:serine-type endopeptidase activity"/>
    <property type="evidence" value="ECO:0007669"/>
    <property type="project" value="InterPro"/>
</dbReference>
<protein>
    <recommendedName>
        <fullName evidence="8">Peptidase S1 domain-containing protein</fullName>
    </recommendedName>
</protein>
<organism evidence="9 10">
    <name type="scientific">Operophtera brumata</name>
    <name type="common">Winter moth</name>
    <name type="synonym">Phalaena brumata</name>
    <dbReference type="NCBI Taxonomy" id="104452"/>
    <lineage>
        <taxon>Eukaryota</taxon>
        <taxon>Metazoa</taxon>
        <taxon>Ecdysozoa</taxon>
        <taxon>Arthropoda</taxon>
        <taxon>Hexapoda</taxon>
        <taxon>Insecta</taxon>
        <taxon>Pterygota</taxon>
        <taxon>Neoptera</taxon>
        <taxon>Endopterygota</taxon>
        <taxon>Lepidoptera</taxon>
        <taxon>Glossata</taxon>
        <taxon>Ditrysia</taxon>
        <taxon>Geometroidea</taxon>
        <taxon>Geometridae</taxon>
        <taxon>Larentiinae</taxon>
        <taxon>Operophtera</taxon>
    </lineage>
</organism>
<dbReference type="Gene3D" id="2.40.10.10">
    <property type="entry name" value="Trypsin-like serine proteases"/>
    <property type="match status" value="2"/>
</dbReference>
<keyword evidence="4" id="KW-0720">Serine protease</keyword>
<proteinExistence type="inferred from homology"/>
<dbReference type="EMBL" id="JTDY01006196">
    <property type="protein sequence ID" value="KOB66205.1"/>
    <property type="molecule type" value="Genomic_DNA"/>
</dbReference>
<keyword evidence="5" id="KW-1015">Disulfide bond</keyword>
<evidence type="ECO:0000256" key="1">
    <source>
        <dbReference type="ARBA" id="ARBA00022670"/>
    </source>
</evidence>